<dbReference type="InParanoid" id="A0A2P6NDP4"/>
<reference evidence="1 2" key="1">
    <citation type="journal article" date="2018" name="Genome Biol. Evol.">
        <title>Multiple Roots of Fruiting Body Formation in Amoebozoa.</title>
        <authorList>
            <person name="Hillmann F."/>
            <person name="Forbes G."/>
            <person name="Novohradska S."/>
            <person name="Ferling I."/>
            <person name="Riege K."/>
            <person name="Groth M."/>
            <person name="Westermann M."/>
            <person name="Marz M."/>
            <person name="Spaller T."/>
            <person name="Winckler T."/>
            <person name="Schaap P."/>
            <person name="Glockner G."/>
        </authorList>
    </citation>
    <scope>NUCLEOTIDE SEQUENCE [LARGE SCALE GENOMIC DNA]</scope>
    <source>
        <strain evidence="1 2">Jena</strain>
    </source>
</reference>
<comment type="caution">
    <text evidence="1">The sequence shown here is derived from an EMBL/GenBank/DDBJ whole genome shotgun (WGS) entry which is preliminary data.</text>
</comment>
<gene>
    <name evidence="1" type="ORF">PROFUN_03732</name>
</gene>
<evidence type="ECO:0000313" key="1">
    <source>
        <dbReference type="EMBL" id="PRP82042.1"/>
    </source>
</evidence>
<dbReference type="Gene3D" id="2.60.40.640">
    <property type="match status" value="1"/>
</dbReference>
<protein>
    <recommendedName>
        <fullName evidence="3">Arrestin-like N-terminal domain-containing protein</fullName>
    </recommendedName>
</protein>
<dbReference type="Proteomes" id="UP000241769">
    <property type="component" value="Unassembled WGS sequence"/>
</dbReference>
<name>A0A2P6NDP4_9EUKA</name>
<dbReference type="EMBL" id="MDYQ01000111">
    <property type="protein sequence ID" value="PRP82042.1"/>
    <property type="molecule type" value="Genomic_DNA"/>
</dbReference>
<dbReference type="AlphaFoldDB" id="A0A2P6NDP4"/>
<sequence>MTVYNTQAVDKNTDMGQQFLADNATSVPKTSIDLELSQPTDGKLEEKIEEVVERAQYETLQLDFEDAVKYDFNNYIAITLDRMGTFRLGDKITGRVILQFQRKTAVSGVTISLYNGIRHHHLVLTQMPSVPTPPRTLYSESIELLSQETYLPSGFICFPFEFDVKDDPELSSSFRLNASDVCSIHCFHELCVNVTYPHSQNIKHSKEEKIPTFHSVPVTLDLPSNVLPPVEREVHHQSRLNVKLQLAKDKMSYSSELPVCIDSVNHSTTTIDRCSLSFNAHIISRREKRRYCMSLYRMNIEEPTHYPTEKLYRVQLPECLWSTRTTPLMDIYYELRLKISRSG</sequence>
<accession>A0A2P6NDP4</accession>
<evidence type="ECO:0000313" key="2">
    <source>
        <dbReference type="Proteomes" id="UP000241769"/>
    </source>
</evidence>
<evidence type="ECO:0008006" key="3">
    <source>
        <dbReference type="Google" id="ProtNLM"/>
    </source>
</evidence>
<proteinExistence type="predicted"/>
<organism evidence="1 2">
    <name type="scientific">Planoprotostelium fungivorum</name>
    <dbReference type="NCBI Taxonomy" id="1890364"/>
    <lineage>
        <taxon>Eukaryota</taxon>
        <taxon>Amoebozoa</taxon>
        <taxon>Evosea</taxon>
        <taxon>Variosea</taxon>
        <taxon>Cavosteliida</taxon>
        <taxon>Cavosteliaceae</taxon>
        <taxon>Planoprotostelium</taxon>
    </lineage>
</organism>
<keyword evidence="2" id="KW-1185">Reference proteome</keyword>
<dbReference type="InterPro" id="IPR014752">
    <property type="entry name" value="Arrestin-like_C"/>
</dbReference>